<protein>
    <recommendedName>
        <fullName evidence="3">DUF3828 domain-containing protein</fullName>
    </recommendedName>
</protein>
<evidence type="ECO:0000313" key="2">
    <source>
        <dbReference type="EMBL" id="SBW04650.1"/>
    </source>
</evidence>
<evidence type="ECO:0000256" key="1">
    <source>
        <dbReference type="SAM" id="SignalP"/>
    </source>
</evidence>
<gene>
    <name evidence="2" type="ORF">KM92DES2_11953</name>
</gene>
<keyword evidence="1" id="KW-0732">Signal</keyword>
<sequence length="154" mass="17708">MKKIFLVCMLLLASLFQASPQFAQAQDVKSFVRNFYSWYIKQSLPLHGNPVFDDAIFKYVCKDTARRVRLDYERSVADADYYLKGQDVDEKLLENLIVDKSIAVNNSLSLVSVSRSFRKEYVPSVVVYVETTKGGMCISKVERIEGRNRRGEAY</sequence>
<reference evidence="2" key="1">
    <citation type="submission" date="2016-04" db="EMBL/GenBank/DDBJ databases">
        <authorList>
            <person name="Evans L.H."/>
            <person name="Alamgir A."/>
            <person name="Owens N."/>
            <person name="Weber N.D."/>
            <person name="Virtaneva K."/>
            <person name="Barbian K."/>
            <person name="Babar A."/>
            <person name="Rosenke K."/>
        </authorList>
    </citation>
    <scope>NUCLEOTIDE SEQUENCE</scope>
    <source>
        <strain evidence="2">92-2</strain>
    </source>
</reference>
<feature type="signal peptide" evidence="1">
    <location>
        <begin position="1"/>
        <end position="25"/>
    </location>
</feature>
<dbReference type="EMBL" id="FLUP01000001">
    <property type="protein sequence ID" value="SBW04650.1"/>
    <property type="molecule type" value="Genomic_DNA"/>
</dbReference>
<evidence type="ECO:0008006" key="3">
    <source>
        <dbReference type="Google" id="ProtNLM"/>
    </source>
</evidence>
<proteinExistence type="predicted"/>
<name>A0A212JYR5_9BACT</name>
<dbReference type="Gene3D" id="3.10.450.50">
    <property type="match status" value="1"/>
</dbReference>
<organism evidence="2">
    <name type="scientific">uncultured Desulfovibrio sp</name>
    <dbReference type="NCBI Taxonomy" id="167968"/>
    <lineage>
        <taxon>Bacteria</taxon>
        <taxon>Pseudomonadati</taxon>
        <taxon>Thermodesulfobacteriota</taxon>
        <taxon>Desulfovibrionia</taxon>
        <taxon>Desulfovibrionales</taxon>
        <taxon>Desulfovibrionaceae</taxon>
        <taxon>Desulfovibrio</taxon>
        <taxon>environmental samples</taxon>
    </lineage>
</organism>
<accession>A0A212JYR5</accession>
<dbReference type="RefSeq" id="WP_215648260.1">
    <property type="nucleotide sequence ID" value="NZ_CABUEN010000003.1"/>
</dbReference>
<feature type="chain" id="PRO_5012035732" description="DUF3828 domain-containing protein" evidence="1">
    <location>
        <begin position="26"/>
        <end position="154"/>
    </location>
</feature>
<dbReference type="AlphaFoldDB" id="A0A212JYR5"/>